<feature type="compositionally biased region" description="Basic and acidic residues" evidence="1">
    <location>
        <begin position="128"/>
        <end position="138"/>
    </location>
</feature>
<accession>A0A291ATR0</accession>
<dbReference type="RefSeq" id="YP_009430007.1">
    <property type="nucleotide sequence ID" value="NC_022098.1"/>
</dbReference>
<dbReference type="Gene3D" id="3.90.70.80">
    <property type="match status" value="1"/>
</dbReference>
<reference evidence="4 5" key="1">
    <citation type="journal article" date="2013" name="Science">
        <title>Pandoraviruses: amoeba viruses with genomes up to 2.5 Mb reaching that of parasitic eukaryotes.</title>
        <authorList>
            <person name="Philippe N."/>
            <person name="Legendre M."/>
            <person name="Doutre G."/>
            <person name="Coute Y."/>
            <person name="Poirot O."/>
            <person name="Lescot M."/>
            <person name="Arslan D."/>
            <person name="Seltzer V."/>
            <person name="Bertaux L."/>
            <person name="Bruley C."/>
            <person name="Garin J."/>
            <person name="Claverie J.M."/>
            <person name="Abergel C."/>
        </authorList>
    </citation>
    <scope>NUCLEOTIDE SEQUENCE [LARGE SCALE GENOMIC DNA]</scope>
</reference>
<dbReference type="InterPro" id="IPR003323">
    <property type="entry name" value="OTU_dom"/>
</dbReference>
<sequence length="433" mass="47631">MGVALLARACIGAAQDGAVAQRTTARARSTRPFPARAFCLWFYGFSIIISFCSSLLFWTACRARACGKVAGRPDAAGRARTRAAESTRDGKSMAPVKTDRQRERVYCARRRPPLYTEKRYTGKIRPRRAADPTRKESTAVKVGKKKENSREKKGRRRARLMARRVAAVADPNDRACTGASRLPAWMLSECADETEATHARAAYRLVRTAANGDCLFHSVRLGLLSVPDSGAPTSTHLREAVARTVLDRRDRAASAALALWRDVLAASRDPDVQRDYAHARALVGERAPFTDAARRRVYEAMRDPRVYWGDDYAVSTLSRLVGVDILVVARSAGRGGAGDVCRGRLTGAHTSATARWHIVLCLDGAHYRPLVRRLDPARRRHDHATPRDRPSYVGAFGRHVPRFVRRAFAAVAGDAATSAAARAARRIDPLAHC</sequence>
<dbReference type="CDD" id="cd22744">
    <property type="entry name" value="OTU"/>
    <property type="match status" value="1"/>
</dbReference>
<dbReference type="EMBL" id="KC977571">
    <property type="protein sequence ID" value="ATE82168.1"/>
    <property type="molecule type" value="Genomic_DNA"/>
</dbReference>
<dbReference type="GeneID" id="34568469"/>
<keyword evidence="2" id="KW-1133">Transmembrane helix</keyword>
<dbReference type="Proteomes" id="UP000204584">
    <property type="component" value="Segment"/>
</dbReference>
<feature type="compositionally biased region" description="Basic and acidic residues" evidence="1">
    <location>
        <begin position="82"/>
        <end position="102"/>
    </location>
</feature>
<dbReference type="Pfam" id="PF02338">
    <property type="entry name" value="OTU"/>
    <property type="match status" value="1"/>
</dbReference>
<evidence type="ECO:0000313" key="4">
    <source>
        <dbReference type="EMBL" id="ATE82168.1"/>
    </source>
</evidence>
<evidence type="ECO:0000256" key="1">
    <source>
        <dbReference type="SAM" id="MobiDB-lite"/>
    </source>
</evidence>
<evidence type="ECO:0000313" key="5">
    <source>
        <dbReference type="Proteomes" id="UP000204584"/>
    </source>
</evidence>
<evidence type="ECO:0000256" key="2">
    <source>
        <dbReference type="SAM" id="Phobius"/>
    </source>
</evidence>
<gene>
    <name evidence="4" type="ORF">psal_cds_381</name>
</gene>
<feature type="domain" description="OTU" evidence="3">
    <location>
        <begin position="203"/>
        <end position="373"/>
    </location>
</feature>
<evidence type="ECO:0000259" key="3">
    <source>
        <dbReference type="PROSITE" id="PS50802"/>
    </source>
</evidence>
<dbReference type="KEGG" id="vg:34568469"/>
<keyword evidence="5" id="KW-1185">Reference proteome</keyword>
<feature type="region of interest" description="Disordered" evidence="1">
    <location>
        <begin position="72"/>
        <end position="102"/>
    </location>
</feature>
<dbReference type="PROSITE" id="PS50802">
    <property type="entry name" value="OTU"/>
    <property type="match status" value="1"/>
</dbReference>
<protein>
    <recommendedName>
        <fullName evidence="3">OTU domain-containing protein</fullName>
    </recommendedName>
</protein>
<name>A0A291ATR0_9VIRU</name>
<feature type="region of interest" description="Disordered" evidence="1">
    <location>
        <begin position="125"/>
        <end position="157"/>
    </location>
</feature>
<proteinExistence type="predicted"/>
<organism evidence="4 5">
    <name type="scientific">Pandoravirus salinus</name>
    <dbReference type="NCBI Taxonomy" id="1349410"/>
    <lineage>
        <taxon>Viruses</taxon>
        <taxon>Pandoravirus</taxon>
    </lineage>
</organism>
<keyword evidence="2" id="KW-0812">Transmembrane</keyword>
<keyword evidence="2" id="KW-0472">Membrane</keyword>
<feature type="transmembrane region" description="Helical" evidence="2">
    <location>
        <begin position="38"/>
        <end position="58"/>
    </location>
</feature>